<dbReference type="GO" id="GO:0006941">
    <property type="term" value="P:striated muscle contraction"/>
    <property type="evidence" value="ECO:0007669"/>
    <property type="project" value="TreeGrafter"/>
</dbReference>
<accession>A0A7J7KG12</accession>
<comment type="caution">
    <text evidence="3">The sequence shown here is derived from an EMBL/GenBank/DDBJ whole genome shotgun (WGS) entry which is preliminary data.</text>
</comment>
<evidence type="ECO:0000313" key="4">
    <source>
        <dbReference type="Proteomes" id="UP000593567"/>
    </source>
</evidence>
<dbReference type="Gene3D" id="1.10.490.160">
    <property type="match status" value="1"/>
</dbReference>
<protein>
    <submittedName>
        <fullName evidence="3">RYR2</fullName>
    </submittedName>
</protein>
<dbReference type="GO" id="GO:0033017">
    <property type="term" value="C:sarcoplasmic reticulum membrane"/>
    <property type="evidence" value="ECO:0007669"/>
    <property type="project" value="TreeGrafter"/>
</dbReference>
<dbReference type="Proteomes" id="UP000593567">
    <property type="component" value="Unassembled WGS sequence"/>
</dbReference>
<dbReference type="InterPro" id="IPR000699">
    <property type="entry name" value="RIH_dom"/>
</dbReference>
<dbReference type="Pfam" id="PF01365">
    <property type="entry name" value="RYDR_ITPR"/>
    <property type="match status" value="1"/>
</dbReference>
<reference evidence="3" key="1">
    <citation type="submission" date="2020-06" db="EMBL/GenBank/DDBJ databases">
        <title>Draft genome of Bugula neritina, a colonial animal packing powerful symbionts and potential medicines.</title>
        <authorList>
            <person name="Rayko M."/>
        </authorList>
    </citation>
    <scope>NUCLEOTIDE SEQUENCE [LARGE SCALE GENOMIC DNA]</scope>
    <source>
        <strain evidence="3">Kwan_BN1</strain>
    </source>
</reference>
<feature type="domain" description="RIH" evidence="1">
    <location>
        <begin position="1"/>
        <end position="88"/>
    </location>
</feature>
<keyword evidence="4" id="KW-1185">Reference proteome</keyword>
<name>A0A7J7KG12_BUGNE</name>
<dbReference type="GO" id="GO:0034704">
    <property type="term" value="C:calcium channel complex"/>
    <property type="evidence" value="ECO:0007669"/>
    <property type="project" value="TreeGrafter"/>
</dbReference>
<dbReference type="InterPro" id="IPR003032">
    <property type="entry name" value="Ryanodine_rcpt"/>
</dbReference>
<dbReference type="GO" id="GO:0014808">
    <property type="term" value="P:release of sequestered calcium ion into cytosol by sarcoplasmic reticulum"/>
    <property type="evidence" value="ECO:0007669"/>
    <property type="project" value="TreeGrafter"/>
</dbReference>
<dbReference type="GO" id="GO:0005790">
    <property type="term" value="C:smooth endoplasmic reticulum"/>
    <property type="evidence" value="ECO:0007669"/>
    <property type="project" value="TreeGrafter"/>
</dbReference>
<dbReference type="EMBL" id="VXIV02000606">
    <property type="protein sequence ID" value="KAF6037197.1"/>
    <property type="molecule type" value="Genomic_DNA"/>
</dbReference>
<dbReference type="OrthoDB" id="300855at2759"/>
<sequence length="629" mass="70158">MDNNELALALRESHLERIVAYLSRAGVQSNPELLAAGYPDIGWDPVEGERFLDFLRFCVWVNGESVEENANLVVRLLIRRPECLGPALRGESGGGGLLKAMKYGIVMSEQIAAARDSASCNFLLAMADSQGKPYLANCKYDFSSLPSEDNEDYIDMGSAILSFYSTLVDLLGRCAPSEETIKAGRSDSVRARSILRSLVSMADLEGILSLHFLLPEASKPDSVPPGLTPEHKAAMVMFLERVYGIDNQETFFRLIENGFLADLRTSTTLDTSGIAESDFALALNRYLCGAVLPLLTKHAKFFENAEHKSQLMDSLLHTVYRLSKCRSLTAGQFRTVTDFLVAHTSNMRPIMMLKLLGMLTVDLPVLTENTSYEPELFSRALPCLAAIGCALSPDCSVANNMEDLPHVSSDDAYIPHPIETKKVPLPANIAPVLQRFAEHYHDLWCAQMMNDSWLYGEYYDEDDKLHPSLVEFRSLRNKEQKKLVEPAEEAIKAVVAWGWQVSYSNPSNRTQPVSKPSIANMGHSIGSYCPSPVDLKNVALSRDMLSLVEKVSSHQHAVWCKKKKQQLDAIGGGIHPLLVPYDMLTETEKDNYRKHVSELFKFLQTNGFRIAKYVTWVCSKYVHMISLTD</sequence>
<organism evidence="3 4">
    <name type="scientific">Bugula neritina</name>
    <name type="common">Brown bryozoan</name>
    <name type="synonym">Sertularia neritina</name>
    <dbReference type="NCBI Taxonomy" id="10212"/>
    <lineage>
        <taxon>Eukaryota</taxon>
        <taxon>Metazoa</taxon>
        <taxon>Spiralia</taxon>
        <taxon>Lophotrochozoa</taxon>
        <taxon>Bryozoa</taxon>
        <taxon>Gymnolaemata</taxon>
        <taxon>Cheilostomatida</taxon>
        <taxon>Flustrina</taxon>
        <taxon>Buguloidea</taxon>
        <taxon>Bugulidae</taxon>
        <taxon>Bugula</taxon>
    </lineage>
</organism>
<evidence type="ECO:0000259" key="1">
    <source>
        <dbReference type="Pfam" id="PF01365"/>
    </source>
</evidence>
<dbReference type="GO" id="GO:0042383">
    <property type="term" value="C:sarcolemma"/>
    <property type="evidence" value="ECO:0007669"/>
    <property type="project" value="TreeGrafter"/>
</dbReference>
<evidence type="ECO:0000259" key="2">
    <source>
        <dbReference type="Pfam" id="PF02026"/>
    </source>
</evidence>
<dbReference type="GO" id="GO:0005219">
    <property type="term" value="F:ryanodine-sensitive calcium-release channel activity"/>
    <property type="evidence" value="ECO:0007669"/>
    <property type="project" value="TreeGrafter"/>
</dbReference>
<dbReference type="GO" id="GO:0030018">
    <property type="term" value="C:Z disc"/>
    <property type="evidence" value="ECO:0007669"/>
    <property type="project" value="TreeGrafter"/>
</dbReference>
<dbReference type="PANTHER" id="PTHR46399:SF8">
    <property type="entry name" value="B30.2_SPRY DOMAIN-CONTAINING PROTEIN"/>
    <property type="match status" value="1"/>
</dbReference>
<evidence type="ECO:0000313" key="3">
    <source>
        <dbReference type="EMBL" id="KAF6037197.1"/>
    </source>
</evidence>
<dbReference type="PANTHER" id="PTHR46399">
    <property type="entry name" value="B30.2/SPRY DOMAIN-CONTAINING PROTEIN"/>
    <property type="match status" value="1"/>
</dbReference>
<dbReference type="Pfam" id="PF02026">
    <property type="entry name" value="RyR"/>
    <property type="match status" value="2"/>
</dbReference>
<dbReference type="InterPro" id="IPR015925">
    <property type="entry name" value="Ryanodine_IP3_receptor"/>
</dbReference>
<dbReference type="AlphaFoldDB" id="A0A7J7KG12"/>
<feature type="domain" description="Ryanodine receptor Ryr" evidence="2">
    <location>
        <begin position="413"/>
        <end position="502"/>
    </location>
</feature>
<gene>
    <name evidence="3" type="ORF">EB796_004476</name>
</gene>
<feature type="domain" description="Ryanodine receptor Ryr" evidence="2">
    <location>
        <begin position="528"/>
        <end position="611"/>
    </location>
</feature>
<proteinExistence type="predicted"/>